<proteinExistence type="predicted"/>
<evidence type="ECO:0000313" key="2">
    <source>
        <dbReference type="Proteomes" id="UP001162060"/>
    </source>
</evidence>
<dbReference type="AlphaFoldDB" id="A0AAV1U3D8"/>
<dbReference type="Proteomes" id="UP001162060">
    <property type="component" value="Unassembled WGS sequence"/>
</dbReference>
<sequence>MGGRPSAGSFGRAESTSAGAVLTAVTTGEYLTPDVTGAESTGGEVDRVVKTASPAFMNDEDFGEPGGKVTLQLVQLEQRLMPRMQVLAKQEKEQDPQAVSRIQTFSLSNLCTVEQVQGAAVAKRLSEMMDVRVVDPDGHGISRLGKGLETGGFQREGSAVGPKRDERLRLLFTGFNRPTVPIKRYDMDRS</sequence>
<reference evidence="1" key="1">
    <citation type="submission" date="2024-01" db="EMBL/GenBank/DDBJ databases">
        <authorList>
            <person name="Webb A."/>
        </authorList>
    </citation>
    <scope>NUCLEOTIDE SEQUENCE</scope>
    <source>
        <strain evidence="1">Pm1</strain>
    </source>
</reference>
<organism evidence="1 2">
    <name type="scientific">Peronospora matthiolae</name>
    <dbReference type="NCBI Taxonomy" id="2874970"/>
    <lineage>
        <taxon>Eukaryota</taxon>
        <taxon>Sar</taxon>
        <taxon>Stramenopiles</taxon>
        <taxon>Oomycota</taxon>
        <taxon>Peronosporomycetes</taxon>
        <taxon>Peronosporales</taxon>
        <taxon>Peronosporaceae</taxon>
        <taxon>Peronospora</taxon>
    </lineage>
</organism>
<protein>
    <submittedName>
        <fullName evidence="1">Uncharacterized protein</fullName>
    </submittedName>
</protein>
<name>A0AAV1U3D8_9STRA</name>
<comment type="caution">
    <text evidence="1">The sequence shown here is derived from an EMBL/GenBank/DDBJ whole genome shotgun (WGS) entry which is preliminary data.</text>
</comment>
<gene>
    <name evidence="1" type="ORF">PM001_LOCUS13308</name>
</gene>
<evidence type="ECO:0000313" key="1">
    <source>
        <dbReference type="EMBL" id="CAK7928158.1"/>
    </source>
</evidence>
<accession>A0AAV1U3D8</accession>
<dbReference type="EMBL" id="CAKLBY020000119">
    <property type="protein sequence ID" value="CAK7928158.1"/>
    <property type="molecule type" value="Genomic_DNA"/>
</dbReference>